<accession>A0A5C6FA12</accession>
<evidence type="ECO:0000313" key="2">
    <source>
        <dbReference type="EMBL" id="TWU56429.1"/>
    </source>
</evidence>
<dbReference type="Proteomes" id="UP000318288">
    <property type="component" value="Unassembled WGS sequence"/>
</dbReference>
<dbReference type="AlphaFoldDB" id="A0A5C6FA12"/>
<organism evidence="2 3">
    <name type="scientific">Rubripirellula tenax</name>
    <dbReference type="NCBI Taxonomy" id="2528015"/>
    <lineage>
        <taxon>Bacteria</taxon>
        <taxon>Pseudomonadati</taxon>
        <taxon>Planctomycetota</taxon>
        <taxon>Planctomycetia</taxon>
        <taxon>Pirellulales</taxon>
        <taxon>Pirellulaceae</taxon>
        <taxon>Rubripirellula</taxon>
    </lineage>
</organism>
<gene>
    <name evidence="2" type="ORF">Poly51_23390</name>
</gene>
<evidence type="ECO:0000313" key="3">
    <source>
        <dbReference type="Proteomes" id="UP000318288"/>
    </source>
</evidence>
<evidence type="ECO:0000256" key="1">
    <source>
        <dbReference type="SAM" id="SignalP"/>
    </source>
</evidence>
<feature type="signal peptide" evidence="1">
    <location>
        <begin position="1"/>
        <end position="19"/>
    </location>
</feature>
<keyword evidence="3" id="KW-1185">Reference proteome</keyword>
<evidence type="ECO:0008006" key="4">
    <source>
        <dbReference type="Google" id="ProtNLM"/>
    </source>
</evidence>
<sequence length="316" mass="34209" precursor="true">MWVRTFVVFMSSIIGMAHVHGGVIFSTSYTAAEGYSNAPLSNNVNWVGGGQVAVRPNTTGFTTKGGVVSADPTYHVTGALDGSPGRSFGVGDRISIQTQLQFTLPGAAFAQEVARFGFSDSAGGGLQSGFGVVWDRGITQPDNESGFVRFFPDFNDYVLVDDVRPVNQANSFSIEGRYVGLDVFDTRGNGADLRSNPFEIDYTAEKTGSNEWSVIDLTIRDLQSRATFFYDRNVQPTQTFSFAGSNAFFGQRMGVQGRDGAALNPTSEFVTFSHTSAAVPEPGTIWIVAIGMIAYFIPRRLRQTYGVECGKGMRIL</sequence>
<protein>
    <recommendedName>
        <fullName evidence="4">PEP-CTERM protein-sorting domain-containing protein</fullName>
    </recommendedName>
</protein>
<dbReference type="EMBL" id="SJPW01000003">
    <property type="protein sequence ID" value="TWU56429.1"/>
    <property type="molecule type" value="Genomic_DNA"/>
</dbReference>
<comment type="caution">
    <text evidence="2">The sequence shown here is derived from an EMBL/GenBank/DDBJ whole genome shotgun (WGS) entry which is preliminary data.</text>
</comment>
<name>A0A5C6FA12_9BACT</name>
<feature type="chain" id="PRO_5022692279" description="PEP-CTERM protein-sorting domain-containing protein" evidence="1">
    <location>
        <begin position="20"/>
        <end position="316"/>
    </location>
</feature>
<proteinExistence type="predicted"/>
<keyword evidence="1" id="KW-0732">Signal</keyword>
<reference evidence="2 3" key="1">
    <citation type="submission" date="2019-02" db="EMBL/GenBank/DDBJ databases">
        <title>Deep-cultivation of Planctomycetes and their phenomic and genomic characterization uncovers novel biology.</title>
        <authorList>
            <person name="Wiegand S."/>
            <person name="Jogler M."/>
            <person name="Boedeker C."/>
            <person name="Pinto D."/>
            <person name="Vollmers J."/>
            <person name="Rivas-Marin E."/>
            <person name="Kohn T."/>
            <person name="Peeters S.H."/>
            <person name="Heuer A."/>
            <person name="Rast P."/>
            <person name="Oberbeckmann S."/>
            <person name="Bunk B."/>
            <person name="Jeske O."/>
            <person name="Meyerdierks A."/>
            <person name="Storesund J.E."/>
            <person name="Kallscheuer N."/>
            <person name="Luecker S."/>
            <person name="Lage O.M."/>
            <person name="Pohl T."/>
            <person name="Merkel B.J."/>
            <person name="Hornburger P."/>
            <person name="Mueller R.-W."/>
            <person name="Bruemmer F."/>
            <person name="Labrenz M."/>
            <person name="Spormann A.M."/>
            <person name="Op Den Camp H."/>
            <person name="Overmann J."/>
            <person name="Amann R."/>
            <person name="Jetten M.S.M."/>
            <person name="Mascher T."/>
            <person name="Medema M.H."/>
            <person name="Devos D.P."/>
            <person name="Kaster A.-K."/>
            <person name="Ovreas L."/>
            <person name="Rohde M."/>
            <person name="Galperin M.Y."/>
            <person name="Jogler C."/>
        </authorList>
    </citation>
    <scope>NUCLEOTIDE SEQUENCE [LARGE SCALE GENOMIC DNA]</scope>
    <source>
        <strain evidence="2 3">Poly51</strain>
    </source>
</reference>